<sequence>GSPGSRSAEAGAPAAVCSSHPGTSRVAATSSLQAQRPPTGRPWRADPRPHPGPRAWVRPAHPSSGTGRGQRRRARGGPCLPARIWQSFSRRSWAARCRARAPLPCWRAPSLAHWLVRSPHPTTVRSSNGSPCTAASLPCAFPTLSLRSQEAK</sequence>
<dbReference type="EMBL" id="AK044414">
    <property type="protein sequence ID" value="BAC31910.1"/>
    <property type="molecule type" value="mRNA"/>
</dbReference>
<evidence type="ECO:0000256" key="1">
    <source>
        <dbReference type="SAM" id="MobiDB-lite"/>
    </source>
</evidence>
<feature type="region of interest" description="Disordered" evidence="1">
    <location>
        <begin position="1"/>
        <end position="78"/>
    </location>
</feature>
<reference evidence="2" key="4">
    <citation type="journal article" date="2001" name="Nature">
        <title>Functional annotation of a full-length mouse cDNA collection.</title>
        <authorList>
            <consortium name="The RIKEN Genome Exploration Research Group Phase II Team and the FANTOM Consortium"/>
        </authorList>
    </citation>
    <scope>NUCLEOTIDE SEQUENCE</scope>
    <source>
        <strain evidence="2">C57BL/6J</strain>
        <tissue evidence="2">Retina</tissue>
    </source>
</reference>
<accession>Q8C8V3</accession>
<dbReference type="AlphaFoldDB" id="Q8C8V3"/>
<reference evidence="2" key="8">
    <citation type="journal article" date="2005" name="Science">
        <title>Antisense Transcription in the Mammalian Transcriptome.</title>
        <authorList>
            <consortium name="RIKEN Genome Exploration Research Group and Genome Science Group (Genome Network Project Core Group) and the FANTOM Consortium"/>
        </authorList>
    </citation>
    <scope>NUCLEOTIDE SEQUENCE</scope>
    <source>
        <strain evidence="2">C57BL/6J</strain>
        <tissue evidence="2">Retina</tissue>
    </source>
</reference>
<evidence type="ECO:0000313" key="2">
    <source>
        <dbReference type="EMBL" id="BAC31910.1"/>
    </source>
</evidence>
<protein>
    <submittedName>
        <fullName evidence="2">Uncharacterized protein</fullName>
    </submittedName>
</protein>
<reference evidence="2" key="5">
    <citation type="submission" date="2001-07" db="EMBL/GenBank/DDBJ databases">
        <authorList>
            <person name="Adachi J."/>
            <person name="Aizawa K."/>
            <person name="Akimura T."/>
            <person name="Arakawa T."/>
            <person name="Bono H."/>
            <person name="Carninci P."/>
            <person name="Fukuda S."/>
            <person name="Furuno M."/>
            <person name="Hanagaki T."/>
            <person name="Hara A."/>
            <person name="Hashizume W."/>
            <person name="Hayashida K."/>
            <person name="Hayatsu N."/>
            <person name="Hiramoto K."/>
            <person name="Hiraoka T."/>
            <person name="Hirozane T."/>
            <person name="Hori F."/>
            <person name="Imotani K."/>
            <person name="Ishii Y."/>
            <person name="Itoh M."/>
            <person name="Kagawa I."/>
            <person name="Kasukawa T."/>
            <person name="Katoh H."/>
            <person name="Kawai J."/>
            <person name="Kojima Y."/>
            <person name="Kondo S."/>
            <person name="Konno H."/>
            <person name="Kouda M."/>
            <person name="Koya S."/>
            <person name="Kurihara C."/>
            <person name="Matsuyama T."/>
            <person name="Miyazaki A."/>
            <person name="Murata M."/>
            <person name="Nakamura M."/>
            <person name="Nishi K."/>
            <person name="Nomura K."/>
            <person name="Numazaki R."/>
            <person name="Ohno M."/>
            <person name="Ohsato N."/>
            <person name="Okazaki Y."/>
            <person name="Saito R."/>
            <person name="Saitoh H."/>
            <person name="Sakai C."/>
            <person name="Sakai K."/>
            <person name="Sakazume N."/>
            <person name="Sano H."/>
            <person name="Sasaki D."/>
            <person name="Shibata K."/>
            <person name="Shinagawa A."/>
            <person name="Shiraki T."/>
            <person name="Sogabe Y."/>
            <person name="Tagami M."/>
            <person name="Tagawa A."/>
            <person name="Takahashi F."/>
            <person name="Takaku-Akahira S."/>
            <person name="Takeda Y."/>
            <person name="Tanaka T."/>
            <person name="Tomaru A."/>
            <person name="Toya T."/>
            <person name="Yasunishi A."/>
            <person name="Muramatsu M."/>
            <person name="Hayashizaki Y."/>
        </authorList>
    </citation>
    <scope>NUCLEOTIDE SEQUENCE</scope>
    <source>
        <strain evidence="2">C57BL/6J</strain>
        <tissue evidence="2">Retina</tissue>
    </source>
</reference>
<feature type="compositionally biased region" description="Polar residues" evidence="1">
    <location>
        <begin position="20"/>
        <end position="36"/>
    </location>
</feature>
<reference evidence="2" key="1">
    <citation type="journal article" date="1999" name="Methods Enzymol.">
        <title>High-efficiency full-length cDNA cloning.</title>
        <authorList>
            <person name="Carninci P."/>
            <person name="Hayashizaki Y."/>
        </authorList>
    </citation>
    <scope>NUCLEOTIDE SEQUENCE</scope>
    <source>
        <strain evidence="2">C57BL/6J</strain>
        <tissue evidence="2">Retina</tissue>
    </source>
</reference>
<reference evidence="2" key="7">
    <citation type="journal article" date="2005" name="Science">
        <title>The Transcriptional Landscape of the Mammalian Genome.</title>
        <authorList>
            <consortium name="The FANTOM Consortium"/>
            <consortium name="Riken Genome Exploration Research Group and Genome Science Group (Genome Network Project Core Group)"/>
        </authorList>
    </citation>
    <scope>NUCLEOTIDE SEQUENCE</scope>
    <source>
        <strain evidence="2">C57BL/6J</strain>
        <tissue evidence="2">Retina</tissue>
    </source>
</reference>
<reference evidence="2" key="6">
    <citation type="journal article" date="2002" name="Nature">
        <title>Analysis of the mouse transcriptome based on functional annotation of 60,770 full-length cDNAs.</title>
        <authorList>
            <consortium name="The FANTOM Consortium and the RIKEN Genome Exploration Research Group Phase I and II Team"/>
        </authorList>
    </citation>
    <scope>NUCLEOTIDE SEQUENCE</scope>
    <source>
        <strain evidence="2">C57BL/6J</strain>
        <tissue evidence="2">Retina</tissue>
    </source>
</reference>
<organism evidence="2">
    <name type="scientific">Mus musculus</name>
    <name type="common">Mouse</name>
    <dbReference type="NCBI Taxonomy" id="10090"/>
    <lineage>
        <taxon>Eukaryota</taxon>
        <taxon>Metazoa</taxon>
        <taxon>Chordata</taxon>
        <taxon>Craniata</taxon>
        <taxon>Vertebrata</taxon>
        <taxon>Euteleostomi</taxon>
        <taxon>Mammalia</taxon>
        <taxon>Eutheria</taxon>
        <taxon>Euarchontoglires</taxon>
        <taxon>Glires</taxon>
        <taxon>Rodentia</taxon>
        <taxon>Myomorpha</taxon>
        <taxon>Muroidea</taxon>
        <taxon>Muridae</taxon>
        <taxon>Murinae</taxon>
        <taxon>Mus</taxon>
        <taxon>Mus</taxon>
    </lineage>
</organism>
<name>Q8C8V3_MOUSE</name>
<reference evidence="2" key="3">
    <citation type="journal article" date="2000" name="Genome Res.">
        <title>RIKEN integrated sequence analysis (RISA) system--384-format sequencing pipeline with 384 multicapillary sequencer.</title>
        <authorList>
            <person name="Shibata K."/>
            <person name="Itoh M."/>
            <person name="Aizawa K."/>
            <person name="Nagaoka S."/>
            <person name="Sasaki N."/>
            <person name="Carninci P."/>
            <person name="Konno H."/>
            <person name="Akiyama J."/>
            <person name="Nishi K."/>
            <person name="Kitsunai T."/>
            <person name="Tashiro H."/>
            <person name="Itoh M."/>
            <person name="Sumi N."/>
            <person name="Ishii Y."/>
            <person name="Nakamura S."/>
            <person name="Hazama M."/>
            <person name="Nishine T."/>
            <person name="Harada A."/>
            <person name="Yamamoto R."/>
            <person name="Matsumoto H."/>
            <person name="Sakaguchi S."/>
            <person name="Ikegami T."/>
            <person name="Kashiwagi K."/>
            <person name="Fujiwake S."/>
            <person name="Inoue K."/>
            <person name="Togawa Y."/>
            <person name="Izawa M."/>
            <person name="Ohara E."/>
            <person name="Watahiki M."/>
            <person name="Yoneda Y."/>
            <person name="Ishikawa T."/>
            <person name="Ozawa K."/>
            <person name="Tanaka T."/>
            <person name="Matsuura S."/>
            <person name="Kawai J."/>
            <person name="Okazaki Y."/>
            <person name="Muramatsu M."/>
            <person name="Inoue Y."/>
            <person name="Kira A."/>
            <person name="Hayashizaki Y."/>
        </authorList>
    </citation>
    <scope>NUCLEOTIDE SEQUENCE</scope>
    <source>
        <strain evidence="2">C57BL/6J</strain>
        <tissue evidence="2">Retina</tissue>
    </source>
</reference>
<reference evidence="2" key="2">
    <citation type="journal article" date="2000" name="Genome Res.">
        <title>Normalization and subtraction of cap-trapper-selected cDNAs to prepare full-length cDNA libraries for rapid discovery of new genes.</title>
        <authorList>
            <person name="Carninci P."/>
            <person name="Shibata Y."/>
            <person name="Hayatsu N."/>
            <person name="Sugahara Y."/>
            <person name="Shibata K."/>
            <person name="Itoh M."/>
            <person name="Konno H."/>
            <person name="Okazaki Y."/>
            <person name="Muramatsu M."/>
            <person name="Hayashizaki Y."/>
        </authorList>
    </citation>
    <scope>NUCLEOTIDE SEQUENCE</scope>
    <source>
        <strain evidence="2">C57BL/6J</strain>
        <tissue evidence="2">Retina</tissue>
    </source>
</reference>
<proteinExistence type="evidence at transcript level"/>
<feature type="non-terminal residue" evidence="2">
    <location>
        <position position="1"/>
    </location>
</feature>